<dbReference type="Proteomes" id="UP000797356">
    <property type="component" value="Chromosome 2"/>
</dbReference>
<proteinExistence type="predicted"/>
<evidence type="ECO:0000313" key="3">
    <source>
        <dbReference type="Proteomes" id="UP000797356"/>
    </source>
</evidence>
<comment type="caution">
    <text evidence="2">The sequence shown here is derived from an EMBL/GenBank/DDBJ whole genome shotgun (WGS) entry which is preliminary data.</text>
</comment>
<dbReference type="EMBL" id="CM017873">
    <property type="protein sequence ID" value="KAG1331104.1"/>
    <property type="molecule type" value="Genomic_DNA"/>
</dbReference>
<sequence>MEAKNVWIQGDSAVVLNWLQHKPTNQLSPSPWMKDICFWLEALNFSLSRLCREGNQAADWVANRAFMGDLFISADRIHLHPSFARILLADAYSIGSPRHGI</sequence>
<protein>
    <submittedName>
        <fullName evidence="2">Putative Ribonuclease H protein</fullName>
    </submittedName>
</protein>
<evidence type="ECO:0000259" key="1">
    <source>
        <dbReference type="Pfam" id="PF13456"/>
    </source>
</evidence>
<dbReference type="InterPro" id="IPR036397">
    <property type="entry name" value="RNaseH_sf"/>
</dbReference>
<dbReference type="InterPro" id="IPR002156">
    <property type="entry name" value="RNaseH_domain"/>
</dbReference>
<evidence type="ECO:0000313" key="2">
    <source>
        <dbReference type="EMBL" id="KAG1331104.1"/>
    </source>
</evidence>
<dbReference type="GO" id="GO:0003676">
    <property type="term" value="F:nucleic acid binding"/>
    <property type="evidence" value="ECO:0007669"/>
    <property type="project" value="InterPro"/>
</dbReference>
<dbReference type="OrthoDB" id="777212at2759"/>
<gene>
    <name evidence="2" type="ORF">COCNU_02G010720</name>
</gene>
<feature type="domain" description="RNase H type-1" evidence="1">
    <location>
        <begin position="3"/>
        <end position="65"/>
    </location>
</feature>
<accession>A0A8K0HZM7</accession>
<reference evidence="2" key="1">
    <citation type="journal article" date="2017" name="Gigascience">
        <title>The genome draft of coconut (Cocos nucifera).</title>
        <authorList>
            <person name="Xiao Y."/>
            <person name="Xu P."/>
            <person name="Fan H."/>
            <person name="Baudouin L."/>
            <person name="Xia W."/>
            <person name="Bocs S."/>
            <person name="Xu J."/>
            <person name="Li Q."/>
            <person name="Guo A."/>
            <person name="Zhou L."/>
            <person name="Li J."/>
            <person name="Wu Y."/>
            <person name="Ma Z."/>
            <person name="Armero A."/>
            <person name="Issali A.E."/>
            <person name="Liu N."/>
            <person name="Peng M."/>
            <person name="Yang Y."/>
        </authorList>
    </citation>
    <scope>NUCLEOTIDE SEQUENCE</scope>
    <source>
        <tissue evidence="2">Spear leaf of Hainan Tall coconut</tissue>
    </source>
</reference>
<name>A0A8K0HZM7_COCNU</name>
<organism evidence="2 3">
    <name type="scientific">Cocos nucifera</name>
    <name type="common">Coconut palm</name>
    <dbReference type="NCBI Taxonomy" id="13894"/>
    <lineage>
        <taxon>Eukaryota</taxon>
        <taxon>Viridiplantae</taxon>
        <taxon>Streptophyta</taxon>
        <taxon>Embryophyta</taxon>
        <taxon>Tracheophyta</taxon>
        <taxon>Spermatophyta</taxon>
        <taxon>Magnoliopsida</taxon>
        <taxon>Liliopsida</taxon>
        <taxon>Arecaceae</taxon>
        <taxon>Arecoideae</taxon>
        <taxon>Cocoseae</taxon>
        <taxon>Attaleinae</taxon>
        <taxon>Cocos</taxon>
    </lineage>
</organism>
<keyword evidence="3" id="KW-1185">Reference proteome</keyword>
<dbReference type="AlphaFoldDB" id="A0A8K0HZM7"/>
<reference evidence="2" key="2">
    <citation type="submission" date="2019-07" db="EMBL/GenBank/DDBJ databases">
        <authorList>
            <person name="Yang Y."/>
            <person name="Bocs S."/>
            <person name="Baudouin L."/>
        </authorList>
    </citation>
    <scope>NUCLEOTIDE SEQUENCE</scope>
    <source>
        <tissue evidence="2">Spear leaf of Hainan Tall coconut</tissue>
    </source>
</reference>
<dbReference type="Gene3D" id="3.30.420.10">
    <property type="entry name" value="Ribonuclease H-like superfamily/Ribonuclease H"/>
    <property type="match status" value="1"/>
</dbReference>
<dbReference type="Pfam" id="PF13456">
    <property type="entry name" value="RVT_3"/>
    <property type="match status" value="1"/>
</dbReference>
<dbReference type="GO" id="GO:0004523">
    <property type="term" value="F:RNA-DNA hybrid ribonuclease activity"/>
    <property type="evidence" value="ECO:0007669"/>
    <property type="project" value="InterPro"/>
</dbReference>